<comment type="caution">
    <text evidence="1">The sequence shown here is derived from an EMBL/GenBank/DDBJ whole genome shotgun (WGS) entry which is preliminary data.</text>
</comment>
<dbReference type="EMBL" id="VEVO01000007">
    <property type="protein sequence ID" value="KAF0039777.1"/>
    <property type="molecule type" value="Genomic_DNA"/>
</dbReference>
<gene>
    <name evidence="1" type="ORF">F2P81_008012</name>
</gene>
<reference evidence="1 2" key="1">
    <citation type="submission" date="2019-06" db="EMBL/GenBank/DDBJ databases">
        <title>Draft genomes of female and male turbot (Scophthalmus maximus).</title>
        <authorList>
            <person name="Xu H."/>
            <person name="Xu X.-W."/>
            <person name="Shao C."/>
            <person name="Chen S."/>
        </authorList>
    </citation>
    <scope>NUCLEOTIDE SEQUENCE [LARGE SCALE GENOMIC DNA]</scope>
    <source>
        <strain evidence="1">Ysfricsl-2016a</strain>
        <tissue evidence="1">Blood</tissue>
    </source>
</reference>
<dbReference type="AlphaFoldDB" id="A0A6A4T151"/>
<proteinExistence type="predicted"/>
<protein>
    <submittedName>
        <fullName evidence="1">Uncharacterized protein</fullName>
    </submittedName>
</protein>
<accession>A0A6A4T151</accession>
<dbReference type="Proteomes" id="UP000438429">
    <property type="component" value="Unassembled WGS sequence"/>
</dbReference>
<sequence length="87" mass="10452">MAVRDGDERHRSKLLLRSVLHNKLVRSIWHQPVIQHKSDRFRALIPLDMQQGRGKRNRRELDFGMFVANTEFQKNRQKRCGLKPYLE</sequence>
<evidence type="ECO:0000313" key="2">
    <source>
        <dbReference type="Proteomes" id="UP000438429"/>
    </source>
</evidence>
<evidence type="ECO:0000313" key="1">
    <source>
        <dbReference type="EMBL" id="KAF0039777.1"/>
    </source>
</evidence>
<name>A0A6A4T151_SCOMX</name>
<organism evidence="1 2">
    <name type="scientific">Scophthalmus maximus</name>
    <name type="common">Turbot</name>
    <name type="synonym">Psetta maxima</name>
    <dbReference type="NCBI Taxonomy" id="52904"/>
    <lineage>
        <taxon>Eukaryota</taxon>
        <taxon>Metazoa</taxon>
        <taxon>Chordata</taxon>
        <taxon>Craniata</taxon>
        <taxon>Vertebrata</taxon>
        <taxon>Euteleostomi</taxon>
        <taxon>Actinopterygii</taxon>
        <taxon>Neopterygii</taxon>
        <taxon>Teleostei</taxon>
        <taxon>Neoteleostei</taxon>
        <taxon>Acanthomorphata</taxon>
        <taxon>Carangaria</taxon>
        <taxon>Pleuronectiformes</taxon>
        <taxon>Pleuronectoidei</taxon>
        <taxon>Scophthalmidae</taxon>
        <taxon>Scophthalmus</taxon>
    </lineage>
</organism>